<dbReference type="EC" id="2.3.1.-" evidence="2"/>
<dbReference type="PANTHER" id="PTHR43792:SF1">
    <property type="entry name" value="N-ACETYLTRANSFERASE DOMAIN-CONTAINING PROTEIN"/>
    <property type="match status" value="1"/>
</dbReference>
<keyword evidence="2" id="KW-0808">Transferase</keyword>
<proteinExistence type="predicted"/>
<feature type="domain" description="N-acetyltransferase" evidence="1">
    <location>
        <begin position="10"/>
        <end position="176"/>
    </location>
</feature>
<dbReference type="KEGG" id="krh:KRH_04170"/>
<dbReference type="SUPFAM" id="SSF55729">
    <property type="entry name" value="Acyl-CoA N-acyltransferases (Nat)"/>
    <property type="match status" value="1"/>
</dbReference>
<dbReference type="STRING" id="378753.KRH_04170"/>
<dbReference type="InterPro" id="IPR016181">
    <property type="entry name" value="Acyl_CoA_acyltransferase"/>
</dbReference>
<evidence type="ECO:0000313" key="2">
    <source>
        <dbReference type="EMBL" id="BAG28764.1"/>
    </source>
</evidence>
<gene>
    <name evidence="2" type="ordered locus">KRH_04170</name>
</gene>
<dbReference type="InterPro" id="IPR000182">
    <property type="entry name" value="GNAT_dom"/>
</dbReference>
<organism evidence="2 3">
    <name type="scientific">Kocuria rhizophila (strain ATCC 9341 / DSM 348 / NBRC 103217 / DC2201)</name>
    <dbReference type="NCBI Taxonomy" id="378753"/>
    <lineage>
        <taxon>Bacteria</taxon>
        <taxon>Bacillati</taxon>
        <taxon>Actinomycetota</taxon>
        <taxon>Actinomycetes</taxon>
        <taxon>Micrococcales</taxon>
        <taxon>Micrococcaceae</taxon>
        <taxon>Kocuria</taxon>
    </lineage>
</organism>
<dbReference type="eggNOG" id="COG1670">
    <property type="taxonomic scope" value="Bacteria"/>
</dbReference>
<reference evidence="2 3" key="1">
    <citation type="journal article" date="2008" name="J. Bacteriol.">
        <title>Complete genome sequence of the soil actinomycete Kocuria rhizophila.</title>
        <authorList>
            <person name="Takarada H."/>
            <person name="Sekine M."/>
            <person name="Kosugi H."/>
            <person name="Matsuo Y."/>
            <person name="Fujisawa T."/>
            <person name="Omata S."/>
            <person name="Kishi E."/>
            <person name="Shimizu A."/>
            <person name="Tsukatani N."/>
            <person name="Tanikawa S."/>
            <person name="Fujita N."/>
            <person name="Harayama S."/>
        </authorList>
    </citation>
    <scope>NUCLEOTIDE SEQUENCE [LARGE SCALE GENOMIC DNA]</scope>
    <source>
        <strain evidence="3">ATCC 9341 / DSM 348 / NBRC 103217 / DC2201</strain>
    </source>
</reference>
<dbReference type="InterPro" id="IPR051531">
    <property type="entry name" value="N-acetyltransferase"/>
</dbReference>
<keyword evidence="3" id="KW-1185">Reference proteome</keyword>
<dbReference type="RefSeq" id="WP_012397491.1">
    <property type="nucleotide sequence ID" value="NC_010617.1"/>
</dbReference>
<dbReference type="PROSITE" id="PS51186">
    <property type="entry name" value="GNAT"/>
    <property type="match status" value="1"/>
</dbReference>
<evidence type="ECO:0000259" key="1">
    <source>
        <dbReference type="PROSITE" id="PS51186"/>
    </source>
</evidence>
<protein>
    <submittedName>
        <fullName evidence="2">Putative acetyltransferase</fullName>
        <ecNumber evidence="2">2.3.1.-</ecNumber>
    </submittedName>
</protein>
<sequence length="208" mass="21941">MTVPLRTSRLQLRAYDAAADAPFARDLYSRAEVQRWLGDGTQRVRTLAAAGQKIERWNELHGSHPVHGVWLVSTRAGEPLGTLLLKPIPDSGAATAHDIEIGWHFHPPAWGHGYATEAAHAVLAHAFAAGLTRVVAVTHPANEASQVVCLRLGMTPRGLSRAYYDAECALFERTAPAAAPSGTCGEAPLTGAASSAAATGQKGTNDHG</sequence>
<dbReference type="Pfam" id="PF13302">
    <property type="entry name" value="Acetyltransf_3"/>
    <property type="match status" value="1"/>
</dbReference>
<name>B2GGQ9_KOCRD</name>
<accession>B2GGQ9</accession>
<evidence type="ECO:0000313" key="3">
    <source>
        <dbReference type="Proteomes" id="UP000008838"/>
    </source>
</evidence>
<dbReference type="PANTHER" id="PTHR43792">
    <property type="entry name" value="GNAT FAMILY, PUTATIVE (AFU_ORTHOLOGUE AFUA_3G00765)-RELATED-RELATED"/>
    <property type="match status" value="1"/>
</dbReference>
<keyword evidence="2" id="KW-0012">Acyltransferase</keyword>
<dbReference type="Proteomes" id="UP000008838">
    <property type="component" value="Chromosome"/>
</dbReference>
<dbReference type="GO" id="GO:0016747">
    <property type="term" value="F:acyltransferase activity, transferring groups other than amino-acyl groups"/>
    <property type="evidence" value="ECO:0007669"/>
    <property type="project" value="InterPro"/>
</dbReference>
<dbReference type="EMBL" id="AP009152">
    <property type="protein sequence ID" value="BAG28764.1"/>
    <property type="molecule type" value="Genomic_DNA"/>
</dbReference>
<dbReference type="AlphaFoldDB" id="B2GGQ9"/>
<dbReference type="HOGENOM" id="CLU_013985_3_1_11"/>
<dbReference type="Gene3D" id="3.40.630.30">
    <property type="match status" value="1"/>
</dbReference>